<dbReference type="AlphaFoldDB" id="A0A2M4DGG1"/>
<keyword evidence="1" id="KW-0732">Signal</keyword>
<dbReference type="EMBL" id="GGFL01012413">
    <property type="protein sequence ID" value="MBW76591.1"/>
    <property type="molecule type" value="Transcribed_RNA"/>
</dbReference>
<accession>A0A2M4DGG1</accession>
<feature type="signal peptide" evidence="1">
    <location>
        <begin position="1"/>
        <end position="20"/>
    </location>
</feature>
<reference evidence="2" key="1">
    <citation type="submission" date="2018-01" db="EMBL/GenBank/DDBJ databases">
        <title>An insight into the sialome of Amazonian anophelines.</title>
        <authorList>
            <person name="Ribeiro J.M."/>
            <person name="Scarpassa V."/>
            <person name="Calvo E."/>
        </authorList>
    </citation>
    <scope>NUCLEOTIDE SEQUENCE</scope>
</reference>
<evidence type="ECO:0000256" key="1">
    <source>
        <dbReference type="SAM" id="SignalP"/>
    </source>
</evidence>
<proteinExistence type="predicted"/>
<evidence type="ECO:0000313" key="2">
    <source>
        <dbReference type="EMBL" id="MBW76591.1"/>
    </source>
</evidence>
<feature type="chain" id="PRO_5014837646" evidence="1">
    <location>
        <begin position="21"/>
        <end position="73"/>
    </location>
</feature>
<protein>
    <submittedName>
        <fullName evidence="2">Putative secreted protein</fullName>
    </submittedName>
</protein>
<sequence length="73" mass="8272">MLPVSFLLLLLLLSCFVVDDWRLFRFCGEGRALMANRKAIEQQHPSFTTSGDDHKEPAALTCSLEFSLNDARK</sequence>
<name>A0A2M4DGG1_ANODA</name>
<organism evidence="2">
    <name type="scientific">Anopheles darlingi</name>
    <name type="common">Mosquito</name>
    <dbReference type="NCBI Taxonomy" id="43151"/>
    <lineage>
        <taxon>Eukaryota</taxon>
        <taxon>Metazoa</taxon>
        <taxon>Ecdysozoa</taxon>
        <taxon>Arthropoda</taxon>
        <taxon>Hexapoda</taxon>
        <taxon>Insecta</taxon>
        <taxon>Pterygota</taxon>
        <taxon>Neoptera</taxon>
        <taxon>Endopterygota</taxon>
        <taxon>Diptera</taxon>
        <taxon>Nematocera</taxon>
        <taxon>Culicoidea</taxon>
        <taxon>Culicidae</taxon>
        <taxon>Anophelinae</taxon>
        <taxon>Anopheles</taxon>
    </lineage>
</organism>